<protein>
    <submittedName>
        <fullName evidence="1">Uncharacterized protein</fullName>
    </submittedName>
</protein>
<dbReference type="EMBL" id="CAJMWS010000320">
    <property type="protein sequence ID" value="CAE6420071.1"/>
    <property type="molecule type" value="Genomic_DNA"/>
</dbReference>
<comment type="caution">
    <text evidence="1">The sequence shown here is derived from an EMBL/GenBank/DDBJ whole genome shotgun (WGS) entry which is preliminary data.</text>
</comment>
<evidence type="ECO:0000313" key="1">
    <source>
        <dbReference type="EMBL" id="CAE6420071.1"/>
    </source>
</evidence>
<sequence>MSDHPRRAMPPHEPQVNTLIAKSRREDALHNRSQRHESAPTPLFSTLATSHQLRIYPRIRVAGPPPPRSWAYPSPTPVGSFISSGAIPDLQWRAHATRWIFLHLDQAGLIPHSILHLDEGKNIPGMLAVPTLREMCVRVLVSLVHNSDAEVQSTIHEGIFDPDLPGHLRRLIVRYSAIHSPLPWIALAQLWGIEYGEQGADGEVILVGPDAGGPTIAASAIKQLFAPPDIGSDAQFEDDEDYLAWDAEEYTSAPPLKAFISITHPISKYLTLFPPTITHLALIAIPLDRDVTSRIVMARLSHGLRLLEALDLSCNPWLVTDAIRSVDWSARWLRLHFAAFINCPNMKDLESLDDIINSGRSWERLVHIDWT</sequence>
<gene>
    <name evidence="1" type="ORF">RDB_LOCUS83763</name>
</gene>
<accession>A0A8H3AIF1</accession>
<proteinExistence type="predicted"/>
<dbReference type="Proteomes" id="UP000663846">
    <property type="component" value="Unassembled WGS sequence"/>
</dbReference>
<reference evidence="1" key="1">
    <citation type="submission" date="2021-01" db="EMBL/GenBank/DDBJ databases">
        <authorList>
            <person name="Kaushik A."/>
        </authorList>
    </citation>
    <scope>NUCLEOTIDE SEQUENCE</scope>
    <source>
        <strain evidence="1">AG1-1C</strain>
    </source>
</reference>
<evidence type="ECO:0000313" key="2">
    <source>
        <dbReference type="Proteomes" id="UP000663846"/>
    </source>
</evidence>
<name>A0A8H3AIF1_9AGAM</name>
<dbReference type="AlphaFoldDB" id="A0A8H3AIF1"/>
<organism evidence="1 2">
    <name type="scientific">Rhizoctonia solani</name>
    <dbReference type="NCBI Taxonomy" id="456999"/>
    <lineage>
        <taxon>Eukaryota</taxon>
        <taxon>Fungi</taxon>
        <taxon>Dikarya</taxon>
        <taxon>Basidiomycota</taxon>
        <taxon>Agaricomycotina</taxon>
        <taxon>Agaricomycetes</taxon>
        <taxon>Cantharellales</taxon>
        <taxon>Ceratobasidiaceae</taxon>
        <taxon>Rhizoctonia</taxon>
    </lineage>
</organism>